<accession>A0ABD0KSK7</accession>
<dbReference type="Proteomes" id="UP001519460">
    <property type="component" value="Unassembled WGS sequence"/>
</dbReference>
<protein>
    <submittedName>
        <fullName evidence="2">Uncharacterized protein</fullName>
    </submittedName>
</protein>
<comment type="caution">
    <text evidence="2">The sequence shown here is derived from an EMBL/GenBank/DDBJ whole genome shotgun (WGS) entry which is preliminary data.</text>
</comment>
<dbReference type="EMBL" id="JACVVK020000133">
    <property type="protein sequence ID" value="KAK7489879.1"/>
    <property type="molecule type" value="Genomic_DNA"/>
</dbReference>
<dbReference type="AlphaFoldDB" id="A0ABD0KSK7"/>
<organism evidence="2 3">
    <name type="scientific">Batillaria attramentaria</name>
    <dbReference type="NCBI Taxonomy" id="370345"/>
    <lineage>
        <taxon>Eukaryota</taxon>
        <taxon>Metazoa</taxon>
        <taxon>Spiralia</taxon>
        <taxon>Lophotrochozoa</taxon>
        <taxon>Mollusca</taxon>
        <taxon>Gastropoda</taxon>
        <taxon>Caenogastropoda</taxon>
        <taxon>Sorbeoconcha</taxon>
        <taxon>Cerithioidea</taxon>
        <taxon>Batillariidae</taxon>
        <taxon>Batillaria</taxon>
    </lineage>
</organism>
<feature type="non-terminal residue" evidence="2">
    <location>
        <position position="1"/>
    </location>
</feature>
<keyword evidence="3" id="KW-1185">Reference proteome</keyword>
<sequence length="164" mass="18930">QQSTISVEQILQAPKTEPSNFKQKLKKPPRYNVCFLAFFSALHTVLPGLVWVPQLAICWRLFVEKKKVYDCIPYCHDSYNDIGVLVLSTTARTRTQGLSIWQSGASWLDYNHVDRYTTRDDPRLDPDYIEPPRPREVELQRDPEKGFGFVAGSEKPVVVRFVTE</sequence>
<evidence type="ECO:0000313" key="2">
    <source>
        <dbReference type="EMBL" id="KAK7489879.1"/>
    </source>
</evidence>
<feature type="non-terminal residue" evidence="2">
    <location>
        <position position="164"/>
    </location>
</feature>
<reference evidence="2 3" key="1">
    <citation type="journal article" date="2023" name="Sci. Data">
        <title>Genome assembly of the Korean intertidal mud-creeper Batillaria attramentaria.</title>
        <authorList>
            <person name="Patra A.K."/>
            <person name="Ho P.T."/>
            <person name="Jun S."/>
            <person name="Lee S.J."/>
            <person name="Kim Y."/>
            <person name="Won Y.J."/>
        </authorList>
    </citation>
    <scope>NUCLEOTIDE SEQUENCE [LARGE SCALE GENOMIC DNA]</scope>
    <source>
        <strain evidence="2">Wonlab-2016</strain>
    </source>
</reference>
<evidence type="ECO:0000313" key="3">
    <source>
        <dbReference type="Proteomes" id="UP001519460"/>
    </source>
</evidence>
<keyword evidence="1" id="KW-1133">Transmembrane helix</keyword>
<name>A0ABD0KSK7_9CAEN</name>
<dbReference type="PANTHER" id="PTHR46221">
    <property type="entry name" value="FERM AND PDZ DOMAIN-CONTAINING PROTEIN FAMILY MEMBER"/>
    <property type="match status" value="1"/>
</dbReference>
<keyword evidence="1" id="KW-0812">Transmembrane</keyword>
<feature type="transmembrane region" description="Helical" evidence="1">
    <location>
        <begin position="31"/>
        <end position="52"/>
    </location>
</feature>
<dbReference type="PANTHER" id="PTHR46221:SF3">
    <property type="entry name" value="FERM AND PDZ DOMAIN-CONTAINING PROTEIN 4"/>
    <property type="match status" value="1"/>
</dbReference>
<keyword evidence="1" id="KW-0472">Membrane</keyword>
<proteinExistence type="predicted"/>
<evidence type="ECO:0000256" key="1">
    <source>
        <dbReference type="SAM" id="Phobius"/>
    </source>
</evidence>
<gene>
    <name evidence="2" type="ORF">BaRGS_00018901</name>
</gene>